<dbReference type="Proteomes" id="UP000419743">
    <property type="component" value="Unassembled WGS sequence"/>
</dbReference>
<sequence length="52" mass="5524">MVEELDAEVIGGAGMVGEEEGGEAVEGVISSSLRWRAPPHKYPLQSAILTAW</sequence>
<organism evidence="2 3">
    <name type="scientific">Occultella aeris</name>
    <dbReference type="NCBI Taxonomy" id="2761496"/>
    <lineage>
        <taxon>Bacteria</taxon>
        <taxon>Bacillati</taxon>
        <taxon>Actinomycetota</taxon>
        <taxon>Actinomycetes</taxon>
        <taxon>Micrococcales</taxon>
        <taxon>Ruaniaceae</taxon>
        <taxon>Occultella</taxon>
    </lineage>
</organism>
<accession>A0A7M4DMT5</accession>
<dbReference type="AlphaFoldDB" id="A0A7M4DMT5"/>
<evidence type="ECO:0000313" key="3">
    <source>
        <dbReference type="Proteomes" id="UP000419743"/>
    </source>
</evidence>
<gene>
    <name evidence="2" type="ORF">HALOF300_03462</name>
</gene>
<proteinExistence type="predicted"/>
<evidence type="ECO:0000256" key="1">
    <source>
        <dbReference type="SAM" id="MobiDB-lite"/>
    </source>
</evidence>
<dbReference type="EMBL" id="CACRYJ010000050">
    <property type="protein sequence ID" value="VZO38730.1"/>
    <property type="molecule type" value="Genomic_DNA"/>
</dbReference>
<keyword evidence="3" id="KW-1185">Reference proteome</keyword>
<reference evidence="2 3" key="1">
    <citation type="submission" date="2019-11" db="EMBL/GenBank/DDBJ databases">
        <authorList>
            <person name="Criscuolo A."/>
        </authorList>
    </citation>
    <scope>NUCLEOTIDE SEQUENCE [LARGE SCALE GENOMIC DNA]</scope>
    <source>
        <strain evidence="2">CIP111667</strain>
    </source>
</reference>
<feature type="region of interest" description="Disordered" evidence="1">
    <location>
        <begin position="1"/>
        <end position="22"/>
    </location>
</feature>
<evidence type="ECO:0000313" key="2">
    <source>
        <dbReference type="EMBL" id="VZO38730.1"/>
    </source>
</evidence>
<comment type="caution">
    <text evidence="2">The sequence shown here is derived from an EMBL/GenBank/DDBJ whole genome shotgun (WGS) entry which is preliminary data.</text>
</comment>
<protein>
    <submittedName>
        <fullName evidence="2">Uncharacterized protein</fullName>
    </submittedName>
</protein>
<name>A0A7M4DMT5_9MICO</name>